<feature type="transmembrane region" description="Helical" evidence="1">
    <location>
        <begin position="50"/>
        <end position="70"/>
    </location>
</feature>
<dbReference type="Proteomes" id="UP000250321">
    <property type="component" value="Unassembled WGS sequence"/>
</dbReference>
<dbReference type="AlphaFoldDB" id="A0A314YE38"/>
<keyword evidence="3" id="KW-1185">Reference proteome</keyword>
<reference evidence="2 3" key="1">
    <citation type="submission" date="2018-02" db="EMBL/GenBank/DDBJ databases">
        <title>Draft genome of wild Prunus yedoensis var. nudiflora.</title>
        <authorList>
            <person name="Baek S."/>
            <person name="Kim J.-H."/>
            <person name="Choi K."/>
            <person name="Kim G.-B."/>
            <person name="Cho A."/>
            <person name="Jang H."/>
            <person name="Shin C.-H."/>
            <person name="Yu H.-J."/>
            <person name="Mun J.-H."/>
        </authorList>
    </citation>
    <scope>NUCLEOTIDE SEQUENCE [LARGE SCALE GENOMIC DNA]</scope>
    <source>
        <strain evidence="3">cv. Jeju island</strain>
        <tissue evidence="2">Leaf</tissue>
    </source>
</reference>
<accession>A0A314YE38</accession>
<protein>
    <submittedName>
        <fullName evidence="2">Uncharacterized protein</fullName>
    </submittedName>
</protein>
<dbReference type="EMBL" id="PJQY01001474">
    <property type="protein sequence ID" value="PQQ02384.1"/>
    <property type="molecule type" value="Genomic_DNA"/>
</dbReference>
<proteinExistence type="predicted"/>
<keyword evidence="1" id="KW-0472">Membrane</keyword>
<keyword evidence="1" id="KW-0812">Transmembrane</keyword>
<comment type="caution">
    <text evidence="2">The sequence shown here is derived from an EMBL/GenBank/DDBJ whole genome shotgun (WGS) entry which is preliminary data.</text>
</comment>
<dbReference type="OrthoDB" id="10541090at2759"/>
<evidence type="ECO:0000256" key="1">
    <source>
        <dbReference type="SAM" id="Phobius"/>
    </source>
</evidence>
<name>A0A314YE38_PRUYE</name>
<gene>
    <name evidence="2" type="ORF">Pyn_29887</name>
</gene>
<evidence type="ECO:0000313" key="3">
    <source>
        <dbReference type="Proteomes" id="UP000250321"/>
    </source>
</evidence>
<evidence type="ECO:0000313" key="2">
    <source>
        <dbReference type="EMBL" id="PQQ02384.1"/>
    </source>
</evidence>
<organism evidence="2 3">
    <name type="scientific">Prunus yedoensis var. nudiflora</name>
    <dbReference type="NCBI Taxonomy" id="2094558"/>
    <lineage>
        <taxon>Eukaryota</taxon>
        <taxon>Viridiplantae</taxon>
        <taxon>Streptophyta</taxon>
        <taxon>Embryophyta</taxon>
        <taxon>Tracheophyta</taxon>
        <taxon>Spermatophyta</taxon>
        <taxon>Magnoliopsida</taxon>
        <taxon>eudicotyledons</taxon>
        <taxon>Gunneridae</taxon>
        <taxon>Pentapetalae</taxon>
        <taxon>rosids</taxon>
        <taxon>fabids</taxon>
        <taxon>Rosales</taxon>
        <taxon>Rosaceae</taxon>
        <taxon>Amygdaloideae</taxon>
        <taxon>Amygdaleae</taxon>
        <taxon>Prunus</taxon>
    </lineage>
</organism>
<sequence>MIRGSADLGVLLEYEAIFYEANAWLEFVLNLFEWLQTGNVSAHKRVPRAILLRTSIVLLLLLQGSLPLIWAKVPIDANKAAV</sequence>
<keyword evidence="1" id="KW-1133">Transmembrane helix</keyword>